<evidence type="ECO:0000256" key="1">
    <source>
        <dbReference type="SAM" id="Phobius"/>
    </source>
</evidence>
<organism evidence="2 3">
    <name type="scientific">Populus alba x Populus x berolinensis</name>
    <dbReference type="NCBI Taxonomy" id="444605"/>
    <lineage>
        <taxon>Eukaryota</taxon>
        <taxon>Viridiplantae</taxon>
        <taxon>Streptophyta</taxon>
        <taxon>Embryophyta</taxon>
        <taxon>Tracheophyta</taxon>
        <taxon>Spermatophyta</taxon>
        <taxon>Magnoliopsida</taxon>
        <taxon>eudicotyledons</taxon>
        <taxon>Gunneridae</taxon>
        <taxon>Pentapetalae</taxon>
        <taxon>rosids</taxon>
        <taxon>fabids</taxon>
        <taxon>Malpighiales</taxon>
        <taxon>Salicaceae</taxon>
        <taxon>Saliceae</taxon>
        <taxon>Populus</taxon>
    </lineage>
</organism>
<sequence length="71" mass="8096">MHWKGWFWTPRRQRETALFVWKRLTQGVKQSGCRARMSITPIALLSGCKLVTCVLFAAIICPVTTCELCPV</sequence>
<reference evidence="2" key="1">
    <citation type="journal article" date="2023" name="Mol. Ecol. Resour.">
        <title>Chromosome-level genome assembly of a triploid poplar Populus alba 'Berolinensis'.</title>
        <authorList>
            <person name="Chen S."/>
            <person name="Yu Y."/>
            <person name="Wang X."/>
            <person name="Wang S."/>
            <person name="Zhang T."/>
            <person name="Zhou Y."/>
            <person name="He R."/>
            <person name="Meng N."/>
            <person name="Wang Y."/>
            <person name="Liu W."/>
            <person name="Liu Z."/>
            <person name="Liu J."/>
            <person name="Guo Q."/>
            <person name="Huang H."/>
            <person name="Sederoff R.R."/>
            <person name="Wang G."/>
            <person name="Qu G."/>
            <person name="Chen S."/>
        </authorList>
    </citation>
    <scope>NUCLEOTIDE SEQUENCE</scope>
    <source>
        <strain evidence="2">SC-2020</strain>
    </source>
</reference>
<keyword evidence="3" id="KW-1185">Reference proteome</keyword>
<accession>A0AAD6QIX1</accession>
<feature type="transmembrane region" description="Helical" evidence="1">
    <location>
        <begin position="39"/>
        <end position="60"/>
    </location>
</feature>
<name>A0AAD6QIX1_9ROSI</name>
<dbReference type="Proteomes" id="UP001164929">
    <property type="component" value="Chromosome 7"/>
</dbReference>
<keyword evidence="1" id="KW-0472">Membrane</keyword>
<comment type="caution">
    <text evidence="2">The sequence shown here is derived from an EMBL/GenBank/DDBJ whole genome shotgun (WGS) entry which is preliminary data.</text>
</comment>
<keyword evidence="1" id="KW-1133">Transmembrane helix</keyword>
<evidence type="ECO:0000313" key="3">
    <source>
        <dbReference type="Proteomes" id="UP001164929"/>
    </source>
</evidence>
<evidence type="ECO:0000313" key="2">
    <source>
        <dbReference type="EMBL" id="KAJ6991257.1"/>
    </source>
</evidence>
<dbReference type="EMBL" id="JAQIZT010000007">
    <property type="protein sequence ID" value="KAJ6991257.1"/>
    <property type="molecule type" value="Genomic_DNA"/>
</dbReference>
<proteinExistence type="predicted"/>
<protein>
    <submittedName>
        <fullName evidence="2">Uncharacterized protein</fullName>
    </submittedName>
</protein>
<dbReference type="AlphaFoldDB" id="A0AAD6QIX1"/>
<gene>
    <name evidence="2" type="ORF">NC653_019453</name>
</gene>
<keyword evidence="1" id="KW-0812">Transmembrane</keyword>